<keyword evidence="2 5" id="KW-0812">Transmembrane</keyword>
<keyword evidence="3 5" id="KW-1133">Transmembrane helix</keyword>
<reference evidence="7" key="1">
    <citation type="journal article" date="2020" name="Ecol. Evol.">
        <title>Genome structure and content of the rice root-knot nematode (Meloidogyne graminicola).</title>
        <authorList>
            <person name="Phan N.T."/>
            <person name="Danchin E.G.J."/>
            <person name="Klopp C."/>
            <person name="Perfus-Barbeoch L."/>
            <person name="Kozlowski D.K."/>
            <person name="Koutsovoulos G.D."/>
            <person name="Lopez-Roques C."/>
            <person name="Bouchez O."/>
            <person name="Zahm M."/>
            <person name="Besnard G."/>
            <person name="Bellafiore S."/>
        </authorList>
    </citation>
    <scope>NUCLEOTIDE SEQUENCE</scope>
    <source>
        <strain evidence="7">VN-18</strain>
    </source>
</reference>
<comment type="subcellular location">
    <subcellularLocation>
        <location evidence="1">Membrane</location>
    </subcellularLocation>
</comment>
<evidence type="ECO:0000256" key="2">
    <source>
        <dbReference type="ARBA" id="ARBA00022692"/>
    </source>
</evidence>
<evidence type="ECO:0000256" key="3">
    <source>
        <dbReference type="ARBA" id="ARBA00022989"/>
    </source>
</evidence>
<dbReference type="Proteomes" id="UP000605970">
    <property type="component" value="Unassembled WGS sequence"/>
</dbReference>
<evidence type="ECO:0000313" key="7">
    <source>
        <dbReference type="EMBL" id="KAF7625940.1"/>
    </source>
</evidence>
<name>A0A8S9Z8Y2_9BILA</name>
<dbReference type="AlphaFoldDB" id="A0A8S9Z8Y2"/>
<sequence length="109" mass="12664">MAGGGIVALPTAVIRCQFYPGIILLSLMAIISTFSAVMLSKCWEILLRRFPDYRTHCRKPYAEIGYRALGPIMKFLFKFKLIKYIFNFIEQLFQHVLILHNLELLQLIN</sequence>
<organism evidence="7 8">
    <name type="scientific">Meloidogyne graminicola</name>
    <dbReference type="NCBI Taxonomy" id="189291"/>
    <lineage>
        <taxon>Eukaryota</taxon>
        <taxon>Metazoa</taxon>
        <taxon>Ecdysozoa</taxon>
        <taxon>Nematoda</taxon>
        <taxon>Chromadorea</taxon>
        <taxon>Rhabditida</taxon>
        <taxon>Tylenchina</taxon>
        <taxon>Tylenchomorpha</taxon>
        <taxon>Tylenchoidea</taxon>
        <taxon>Meloidogynidae</taxon>
        <taxon>Meloidogyninae</taxon>
        <taxon>Meloidogyne</taxon>
    </lineage>
</organism>
<dbReference type="InterPro" id="IPR013057">
    <property type="entry name" value="AA_transpt_TM"/>
</dbReference>
<comment type="caution">
    <text evidence="7">The sequence shown here is derived from an EMBL/GenBank/DDBJ whole genome shotgun (WGS) entry which is preliminary data.</text>
</comment>
<feature type="transmembrane region" description="Helical" evidence="5">
    <location>
        <begin position="18"/>
        <end position="39"/>
    </location>
</feature>
<dbReference type="GO" id="GO:0016020">
    <property type="term" value="C:membrane"/>
    <property type="evidence" value="ECO:0007669"/>
    <property type="project" value="UniProtKB-SubCell"/>
</dbReference>
<dbReference type="OrthoDB" id="655540at2759"/>
<keyword evidence="4 5" id="KW-0472">Membrane</keyword>
<evidence type="ECO:0000256" key="5">
    <source>
        <dbReference type="SAM" id="Phobius"/>
    </source>
</evidence>
<evidence type="ECO:0000259" key="6">
    <source>
        <dbReference type="Pfam" id="PF01490"/>
    </source>
</evidence>
<proteinExistence type="predicted"/>
<evidence type="ECO:0000313" key="8">
    <source>
        <dbReference type="Proteomes" id="UP000605970"/>
    </source>
</evidence>
<dbReference type="EMBL" id="JABEBT010000191">
    <property type="protein sequence ID" value="KAF7625940.1"/>
    <property type="molecule type" value="Genomic_DNA"/>
</dbReference>
<evidence type="ECO:0000256" key="4">
    <source>
        <dbReference type="ARBA" id="ARBA00023136"/>
    </source>
</evidence>
<evidence type="ECO:0000256" key="1">
    <source>
        <dbReference type="ARBA" id="ARBA00004370"/>
    </source>
</evidence>
<keyword evidence="8" id="KW-1185">Reference proteome</keyword>
<feature type="domain" description="Amino acid transporter transmembrane" evidence="6">
    <location>
        <begin position="1"/>
        <end position="83"/>
    </location>
</feature>
<gene>
    <name evidence="7" type="ORF">Mgra_00009863</name>
</gene>
<protein>
    <submittedName>
        <fullName evidence="7">Aa_trans domain-containing protein</fullName>
    </submittedName>
</protein>
<accession>A0A8S9Z8Y2</accession>
<dbReference type="Pfam" id="PF01490">
    <property type="entry name" value="Aa_trans"/>
    <property type="match status" value="1"/>
</dbReference>